<dbReference type="InterPro" id="IPR036291">
    <property type="entry name" value="NAD(P)-bd_dom_sf"/>
</dbReference>
<dbReference type="EMBL" id="CAKOGL010000029">
    <property type="protein sequence ID" value="CAH2106006.1"/>
    <property type="molecule type" value="Genomic_DNA"/>
</dbReference>
<dbReference type="PANTHER" id="PTHR44229">
    <property type="entry name" value="15-HYDROXYPROSTAGLANDIN DEHYDROGENASE [NAD(+)]"/>
    <property type="match status" value="1"/>
</dbReference>
<name>A0AAU9V754_EUPED</name>
<comment type="caution">
    <text evidence="4">The sequence shown here is derived from an EMBL/GenBank/DDBJ whole genome shotgun (WGS) entry which is preliminary data.</text>
</comment>
<dbReference type="GO" id="GO:0016616">
    <property type="term" value="F:oxidoreductase activity, acting on the CH-OH group of donors, NAD or NADP as acceptor"/>
    <property type="evidence" value="ECO:0007669"/>
    <property type="project" value="TreeGrafter"/>
</dbReference>
<organism evidence="4 5">
    <name type="scientific">Euphydryas editha</name>
    <name type="common">Edith's checkerspot</name>
    <dbReference type="NCBI Taxonomy" id="104508"/>
    <lineage>
        <taxon>Eukaryota</taxon>
        <taxon>Metazoa</taxon>
        <taxon>Ecdysozoa</taxon>
        <taxon>Arthropoda</taxon>
        <taxon>Hexapoda</taxon>
        <taxon>Insecta</taxon>
        <taxon>Pterygota</taxon>
        <taxon>Neoptera</taxon>
        <taxon>Endopterygota</taxon>
        <taxon>Lepidoptera</taxon>
        <taxon>Glossata</taxon>
        <taxon>Ditrysia</taxon>
        <taxon>Papilionoidea</taxon>
        <taxon>Nymphalidae</taxon>
        <taxon>Nymphalinae</taxon>
        <taxon>Euphydryas</taxon>
    </lineage>
</organism>
<proteinExistence type="inferred from homology"/>
<dbReference type="Proteomes" id="UP001153954">
    <property type="component" value="Unassembled WGS sequence"/>
</dbReference>
<evidence type="ECO:0000313" key="4">
    <source>
        <dbReference type="EMBL" id="CAH2106006.1"/>
    </source>
</evidence>
<evidence type="ECO:0000256" key="1">
    <source>
        <dbReference type="ARBA" id="ARBA00006484"/>
    </source>
</evidence>
<dbReference type="PRINTS" id="PR00080">
    <property type="entry name" value="SDRFAMILY"/>
</dbReference>
<protein>
    <recommendedName>
        <fullName evidence="6">Alcohol dehydrogenase</fullName>
    </recommendedName>
</protein>
<keyword evidence="2" id="KW-0560">Oxidoreductase</keyword>
<sequence length="249" mass="27751">MERNLKNKVVVITGGATGIGYEIADQYLQKNPKVTILLDIDEKQGPEAAKTLCTKYGTNKAVFMKCDVTKDLETVSSKIIDTYKTVDVLINNAGVLDEKFVKKTIDINVMALIEWSLKFWEHMRIDKNGKGGTIVNIASIYGYRIDQYLPVYQASKFAVTGFTKSLGHAYNFNRSGVRIIAICPGYTETKLVDAPKTWDEACLADYHAFLKKQLWQKVESVGKAAVEVYEKASSGTAWVIEGAKPTFEV</sequence>
<evidence type="ECO:0000256" key="3">
    <source>
        <dbReference type="RuleBase" id="RU000363"/>
    </source>
</evidence>
<evidence type="ECO:0000313" key="5">
    <source>
        <dbReference type="Proteomes" id="UP001153954"/>
    </source>
</evidence>
<dbReference type="Gene3D" id="3.40.50.720">
    <property type="entry name" value="NAD(P)-binding Rossmann-like Domain"/>
    <property type="match status" value="1"/>
</dbReference>
<evidence type="ECO:0008006" key="6">
    <source>
        <dbReference type="Google" id="ProtNLM"/>
    </source>
</evidence>
<comment type="similarity">
    <text evidence="1 3">Belongs to the short-chain dehydrogenases/reductases (SDR) family.</text>
</comment>
<dbReference type="PRINTS" id="PR00081">
    <property type="entry name" value="GDHRDH"/>
</dbReference>
<dbReference type="GO" id="GO:0005737">
    <property type="term" value="C:cytoplasm"/>
    <property type="evidence" value="ECO:0007669"/>
    <property type="project" value="TreeGrafter"/>
</dbReference>
<dbReference type="Pfam" id="PF00106">
    <property type="entry name" value="adh_short"/>
    <property type="match status" value="1"/>
</dbReference>
<dbReference type="AlphaFoldDB" id="A0AAU9V754"/>
<accession>A0AAU9V754</accession>
<gene>
    <name evidence="4" type="ORF">EEDITHA_LOCUS20197</name>
</gene>
<dbReference type="InterPro" id="IPR002347">
    <property type="entry name" value="SDR_fam"/>
</dbReference>
<evidence type="ECO:0000256" key="2">
    <source>
        <dbReference type="ARBA" id="ARBA00023002"/>
    </source>
</evidence>
<keyword evidence="5" id="KW-1185">Reference proteome</keyword>
<dbReference type="SUPFAM" id="SSF51735">
    <property type="entry name" value="NAD(P)-binding Rossmann-fold domains"/>
    <property type="match status" value="1"/>
</dbReference>
<dbReference type="PANTHER" id="PTHR44229:SF8">
    <property type="entry name" value="ALCOHOL DEHYDROGENASE-RELATED"/>
    <property type="match status" value="1"/>
</dbReference>
<reference evidence="4" key="1">
    <citation type="submission" date="2022-03" db="EMBL/GenBank/DDBJ databases">
        <authorList>
            <person name="Tunstrom K."/>
        </authorList>
    </citation>
    <scope>NUCLEOTIDE SEQUENCE</scope>
</reference>